<keyword evidence="1" id="KW-0812">Transmembrane</keyword>
<evidence type="ECO:0000313" key="2">
    <source>
        <dbReference type="EMBL" id="SEW11608.1"/>
    </source>
</evidence>
<dbReference type="STRING" id="364200.SAMN04488515_1131"/>
<keyword evidence="1" id="KW-1133">Transmembrane helix</keyword>
<feature type="transmembrane region" description="Helical" evidence="1">
    <location>
        <begin position="40"/>
        <end position="60"/>
    </location>
</feature>
<gene>
    <name evidence="2" type="ORF">SAMN04488515_1131</name>
</gene>
<sequence length="124" mass="13165">MTYRLAASVTALVCVILFPILLLATPSYMGTYGVASNAEAAFMSRRASPMLLGLGVLLWMSRRTTDGASIRAISAGVSVTFAGIAATGIYEFVSSVAHWYILIAAVGELVIAAVFLRFVLLSRD</sequence>
<feature type="transmembrane region" description="Helical" evidence="1">
    <location>
        <begin position="72"/>
        <end position="93"/>
    </location>
</feature>
<evidence type="ECO:0000256" key="1">
    <source>
        <dbReference type="SAM" id="Phobius"/>
    </source>
</evidence>
<evidence type="ECO:0008006" key="4">
    <source>
        <dbReference type="Google" id="ProtNLM"/>
    </source>
</evidence>
<organism evidence="2 3">
    <name type="scientific">Cognatiyoonia koreensis</name>
    <dbReference type="NCBI Taxonomy" id="364200"/>
    <lineage>
        <taxon>Bacteria</taxon>
        <taxon>Pseudomonadati</taxon>
        <taxon>Pseudomonadota</taxon>
        <taxon>Alphaproteobacteria</taxon>
        <taxon>Rhodobacterales</taxon>
        <taxon>Paracoccaceae</taxon>
        <taxon>Cognatiyoonia</taxon>
    </lineage>
</organism>
<reference evidence="2 3" key="1">
    <citation type="submission" date="2016-10" db="EMBL/GenBank/DDBJ databases">
        <authorList>
            <person name="de Groot N.N."/>
        </authorList>
    </citation>
    <scope>NUCLEOTIDE SEQUENCE [LARGE SCALE GENOMIC DNA]</scope>
    <source>
        <strain evidence="2 3">DSM 17925</strain>
    </source>
</reference>
<evidence type="ECO:0000313" key="3">
    <source>
        <dbReference type="Proteomes" id="UP000199167"/>
    </source>
</evidence>
<feature type="transmembrane region" description="Helical" evidence="1">
    <location>
        <begin position="99"/>
        <end position="120"/>
    </location>
</feature>
<keyword evidence="3" id="KW-1185">Reference proteome</keyword>
<dbReference type="Proteomes" id="UP000199167">
    <property type="component" value="Unassembled WGS sequence"/>
</dbReference>
<protein>
    <recommendedName>
        <fullName evidence="4">DUF4345 domain-containing protein</fullName>
    </recommendedName>
</protein>
<accession>A0A1I0PDB7</accession>
<proteinExistence type="predicted"/>
<dbReference type="EMBL" id="FOIZ01000001">
    <property type="protein sequence ID" value="SEW11608.1"/>
    <property type="molecule type" value="Genomic_DNA"/>
</dbReference>
<keyword evidence="1" id="KW-0472">Membrane</keyword>
<name>A0A1I0PDB7_9RHOB</name>
<dbReference type="AlphaFoldDB" id="A0A1I0PDB7"/>